<evidence type="ECO:0000256" key="3">
    <source>
        <dbReference type="ARBA" id="ARBA00022840"/>
    </source>
</evidence>
<accession>E1YKL8</accession>
<organism evidence="5">
    <name type="scientific">uncultured Desulfobacterium sp</name>
    <dbReference type="NCBI Taxonomy" id="201089"/>
    <lineage>
        <taxon>Bacteria</taxon>
        <taxon>Pseudomonadati</taxon>
        <taxon>Thermodesulfobacteriota</taxon>
        <taxon>Desulfobacteria</taxon>
        <taxon>Desulfobacterales</taxon>
        <taxon>Desulfobacteriaceae</taxon>
        <taxon>Desulfobacterium</taxon>
        <taxon>environmental samples</taxon>
    </lineage>
</organism>
<dbReference type="SUPFAM" id="SSF52210">
    <property type="entry name" value="Succinyl-CoA synthetase domains"/>
    <property type="match status" value="2"/>
</dbReference>
<dbReference type="EMBL" id="FR695877">
    <property type="protein sequence ID" value="CBX30651.1"/>
    <property type="molecule type" value="Genomic_DNA"/>
</dbReference>
<dbReference type="Pfam" id="PF19045">
    <property type="entry name" value="Ligase_CoA_2"/>
    <property type="match status" value="1"/>
</dbReference>
<keyword evidence="2" id="KW-0547">Nucleotide-binding</keyword>
<dbReference type="InterPro" id="IPR043938">
    <property type="entry name" value="Ligase_CoA_dom"/>
</dbReference>
<sequence length="469" mass="50772">MRKIASMLDSLFKPKSVAIIGASVKELSIGNRIIKNLLDFGFMGSIYPVNPQADKVQGVRAYKSILDVPDEIDLAHIIIPAKFVPQAVEDCGKKGVKSIIINSAGFKETGPEGAAIEKDFLSRAKKYGIRIFGPNCQGIINTDPDVRAYCNFAFTKPEPGYISIAAQSGGAGELIHQGFAEIGIGTRLYASNGNACDISIQEIIEYFGKDPGTRVVVLYIESISDPEKFIETARKVSDKKPVLAMKVGRTGEGARAVSSHIGGFSENDINTDLVFEKAGVLIFKDEGELCRAAAAFALQPVPRGNRVGIITNTGGPAIIATDVLISSGIDMPQLSEKARESLKIKLYPEACVNNPIDVLATGKSEHFRAAIETMMNEDKIDSLFINFVTPFFVDTVSIAKEIADAGRQKKKPIICNLMTDKNRWTETISILKDGGIPCYSFPSDASKALASLVHYAGLQQAKENKISRF</sequence>
<keyword evidence="1" id="KW-0436">Ligase</keyword>
<dbReference type="InterPro" id="IPR016102">
    <property type="entry name" value="Succinyl-CoA_synth-like"/>
</dbReference>
<dbReference type="Pfam" id="PF13607">
    <property type="entry name" value="Succ_CoA_lig"/>
    <property type="match status" value="1"/>
</dbReference>
<proteinExistence type="predicted"/>
<dbReference type="InterPro" id="IPR003781">
    <property type="entry name" value="CoA-bd"/>
</dbReference>
<dbReference type="GO" id="GO:0043758">
    <property type="term" value="F:acetate-CoA ligase (ADP-forming) activity"/>
    <property type="evidence" value="ECO:0007669"/>
    <property type="project" value="InterPro"/>
</dbReference>
<dbReference type="SUPFAM" id="SSF51735">
    <property type="entry name" value="NAD(P)-binding Rossmann-fold domains"/>
    <property type="match status" value="1"/>
</dbReference>
<dbReference type="Gene3D" id="3.40.50.720">
    <property type="entry name" value="NAD(P)-binding Rossmann-like Domain"/>
    <property type="match status" value="1"/>
</dbReference>
<dbReference type="InterPro" id="IPR032875">
    <property type="entry name" value="Succ_CoA_lig_flav_dom"/>
</dbReference>
<dbReference type="Pfam" id="PF13380">
    <property type="entry name" value="CoA_binding_2"/>
    <property type="match status" value="1"/>
</dbReference>
<dbReference type="InterPro" id="IPR036291">
    <property type="entry name" value="NAD(P)-bd_dom_sf"/>
</dbReference>
<dbReference type="SMART" id="SM00881">
    <property type="entry name" value="CoA_binding"/>
    <property type="match status" value="1"/>
</dbReference>
<evidence type="ECO:0000256" key="2">
    <source>
        <dbReference type="ARBA" id="ARBA00022741"/>
    </source>
</evidence>
<reference evidence="5" key="1">
    <citation type="journal article" date="2011" name="Environ. Microbiol.">
        <title>Genomic insights into the metabolic potential of the polycyclic aromatic hydrocarbon degrading sulfate-reducing Deltaproteobacterium N47.</title>
        <authorList>
            <person name="Bergmann F."/>
            <person name="Selesi D."/>
            <person name="Weinmaier T."/>
            <person name="Tischler P."/>
            <person name="Rattei T."/>
            <person name="Meckenstock R.U."/>
        </authorList>
    </citation>
    <scope>NUCLEOTIDE SEQUENCE</scope>
</reference>
<feature type="domain" description="CoA-binding" evidence="4">
    <location>
        <begin position="11"/>
        <end position="106"/>
    </location>
</feature>
<dbReference type="InterPro" id="IPR051538">
    <property type="entry name" value="Acyl-CoA_Synth/Transferase"/>
</dbReference>
<dbReference type="AlphaFoldDB" id="E1YKL8"/>
<evidence type="ECO:0000313" key="5">
    <source>
        <dbReference type="EMBL" id="CBX30651.1"/>
    </source>
</evidence>
<protein>
    <recommendedName>
        <fullName evidence="4">CoA-binding domain-containing protein</fullName>
    </recommendedName>
</protein>
<name>E1YKL8_9BACT</name>
<dbReference type="Gene3D" id="3.40.50.261">
    <property type="entry name" value="Succinyl-CoA synthetase domains"/>
    <property type="match status" value="2"/>
</dbReference>
<keyword evidence="3" id="KW-0067">ATP-binding</keyword>
<gene>
    <name evidence="5" type="ORF">N47_E41630</name>
</gene>
<dbReference type="GO" id="GO:0005524">
    <property type="term" value="F:ATP binding"/>
    <property type="evidence" value="ECO:0007669"/>
    <property type="project" value="UniProtKB-KW"/>
</dbReference>
<evidence type="ECO:0000256" key="1">
    <source>
        <dbReference type="ARBA" id="ARBA00022598"/>
    </source>
</evidence>
<dbReference type="PANTHER" id="PTHR43334">
    <property type="entry name" value="ACETATE--COA LIGASE [ADP-FORMING]"/>
    <property type="match status" value="1"/>
</dbReference>
<dbReference type="PANTHER" id="PTHR43334:SF1">
    <property type="entry name" value="3-HYDROXYPROPIONATE--COA LIGASE [ADP-FORMING]"/>
    <property type="match status" value="1"/>
</dbReference>
<evidence type="ECO:0000259" key="4">
    <source>
        <dbReference type="SMART" id="SM00881"/>
    </source>
</evidence>